<evidence type="ECO:0000313" key="7">
    <source>
        <dbReference type="EMBL" id="QCI26806.1"/>
    </source>
</evidence>
<accession>A0A4D6Y9W0</accession>
<evidence type="ECO:0000313" key="8">
    <source>
        <dbReference type="Proteomes" id="UP000298782"/>
    </source>
</evidence>
<dbReference type="Pfam" id="PF00550">
    <property type="entry name" value="PP-binding"/>
    <property type="match status" value="1"/>
</dbReference>
<dbReference type="NCBIfam" id="NF002150">
    <property type="entry name" value="PRK00982.1-4"/>
    <property type="match status" value="1"/>
</dbReference>
<dbReference type="OrthoDB" id="9804551at2"/>
<keyword evidence="3" id="KW-0444">Lipid biosynthesis</keyword>
<dbReference type="InterPro" id="IPR036736">
    <property type="entry name" value="ACP-like_sf"/>
</dbReference>
<dbReference type="InterPro" id="IPR003231">
    <property type="entry name" value="ACP"/>
</dbReference>
<dbReference type="SUPFAM" id="SSF47336">
    <property type="entry name" value="ACP-like"/>
    <property type="match status" value="1"/>
</dbReference>
<dbReference type="RefSeq" id="WP_158353504.1">
    <property type="nucleotide sequence ID" value="NZ_CP034852.1"/>
</dbReference>
<reference evidence="7 8" key="2">
    <citation type="submission" date="2019-05" db="EMBL/GenBank/DDBJ databases">
        <title>Genome evolution of the obligate endosymbiont Buchnera aphidicola.</title>
        <authorList>
            <person name="Moran N.A."/>
        </authorList>
    </citation>
    <scope>NUCLEOTIDE SEQUENCE [LARGE SCALE GENOMIC DNA]</scope>
    <source>
        <strain evidence="7 8">Tca</strain>
    </source>
</reference>
<keyword evidence="8" id="KW-1185">Reference proteome</keyword>
<proteinExistence type="inferred from homology"/>
<dbReference type="HAMAP" id="MF_01217">
    <property type="entry name" value="Acyl_carrier"/>
    <property type="match status" value="1"/>
</dbReference>
<keyword evidence="3" id="KW-0275">Fatty acid biosynthesis</keyword>
<evidence type="ECO:0000256" key="4">
    <source>
        <dbReference type="NCBIfam" id="TIGR00517"/>
    </source>
</evidence>
<dbReference type="GO" id="GO:0005737">
    <property type="term" value="C:cytoplasm"/>
    <property type="evidence" value="ECO:0007669"/>
    <property type="project" value="UniProtKB-SubCell"/>
</dbReference>
<feature type="modified residue" description="O-(pantetheine 4'-phosphoryl)serine" evidence="3">
    <location>
        <position position="37"/>
    </location>
</feature>
<dbReference type="Gene3D" id="1.10.1200.10">
    <property type="entry name" value="ACP-like"/>
    <property type="match status" value="1"/>
</dbReference>
<evidence type="ECO:0000256" key="1">
    <source>
        <dbReference type="ARBA" id="ARBA00022450"/>
    </source>
</evidence>
<dbReference type="GO" id="GO:0000036">
    <property type="term" value="F:acyl carrier activity"/>
    <property type="evidence" value="ECO:0007669"/>
    <property type="project" value="UniProtKB-UniRule"/>
</dbReference>
<comment type="similarity">
    <text evidence="3">Belongs to the acyl carrier protein (ACP) family.</text>
</comment>
<evidence type="ECO:0000259" key="6">
    <source>
        <dbReference type="PROSITE" id="PS50075"/>
    </source>
</evidence>
<keyword evidence="3" id="KW-0963">Cytoplasm</keyword>
<keyword evidence="2 3" id="KW-0597">Phosphoprotein</keyword>
<dbReference type="PROSITE" id="PS50075">
    <property type="entry name" value="CARRIER"/>
    <property type="match status" value="1"/>
</dbReference>
<organism evidence="7 8">
    <name type="scientific">Buchnera aphidicola</name>
    <name type="common">Thelaxes californica</name>
    <dbReference type="NCBI Taxonomy" id="1315998"/>
    <lineage>
        <taxon>Bacteria</taxon>
        <taxon>Pseudomonadati</taxon>
        <taxon>Pseudomonadota</taxon>
        <taxon>Gammaproteobacteria</taxon>
        <taxon>Enterobacterales</taxon>
        <taxon>Erwiniaceae</taxon>
        <taxon>Buchnera</taxon>
    </lineage>
</organism>
<keyword evidence="3" id="KW-0443">Lipid metabolism</keyword>
<dbReference type="AlphaFoldDB" id="A0A4D6Y9W0"/>
<dbReference type="GO" id="GO:0000035">
    <property type="term" value="F:acyl binding"/>
    <property type="evidence" value="ECO:0007669"/>
    <property type="project" value="TreeGrafter"/>
</dbReference>
<name>A0A4D6Y9W0_9GAMM</name>
<comment type="subcellular location">
    <subcellularLocation>
        <location evidence="3">Cytoplasm</location>
    </subcellularLocation>
</comment>
<evidence type="ECO:0000256" key="2">
    <source>
        <dbReference type="ARBA" id="ARBA00022553"/>
    </source>
</evidence>
<dbReference type="NCBIfam" id="TIGR00517">
    <property type="entry name" value="acyl_carrier"/>
    <property type="match status" value="1"/>
</dbReference>
<evidence type="ECO:0000256" key="3">
    <source>
        <dbReference type="HAMAP-Rule" id="MF_01217"/>
    </source>
</evidence>
<keyword evidence="3" id="KW-0276">Fatty acid metabolism</keyword>
<comment type="pathway">
    <text evidence="3 5">Lipid metabolism; fatty acid biosynthesis.</text>
</comment>
<keyword evidence="1 3" id="KW-0596">Phosphopantetheine</keyword>
<comment type="PTM">
    <text evidence="3">4'-phosphopantetheine is transferred from CoA to a specific serine of apo-ACP by AcpS. This modification is essential for activity because fatty acids are bound in thioester linkage to the sulfhydryl of the prosthetic group.</text>
</comment>
<gene>
    <name evidence="3 7" type="primary">acpP</name>
    <name evidence="7" type="ORF">D9V80_01370</name>
</gene>
<comment type="function">
    <text evidence="3 5">Carrier of the growing fatty acid chain in fatty acid biosynthesis.</text>
</comment>
<dbReference type="InterPro" id="IPR009081">
    <property type="entry name" value="PP-bd_ACP"/>
</dbReference>
<dbReference type="UniPathway" id="UPA00094"/>
<evidence type="ECO:0000256" key="5">
    <source>
        <dbReference type="RuleBase" id="RU003545"/>
    </source>
</evidence>
<protein>
    <recommendedName>
        <fullName evidence="3 4">Acyl carrier protein</fullName>
        <shortName evidence="3">ACP</shortName>
    </recommendedName>
</protein>
<sequence>MENITKTIKKIISKQFGIEYDKISNKTDITVDLKADSLDMIEFIMELENEFDIEISDEDIKDLNNVEKIVQFVFHHSC</sequence>
<dbReference type="PANTHER" id="PTHR20863:SF76">
    <property type="entry name" value="CARRIER DOMAIN-CONTAINING PROTEIN"/>
    <property type="match status" value="1"/>
</dbReference>
<dbReference type="Proteomes" id="UP000298782">
    <property type="component" value="Chromosome"/>
</dbReference>
<feature type="domain" description="Carrier" evidence="6">
    <location>
        <begin position="2"/>
        <end position="77"/>
    </location>
</feature>
<comment type="PTM">
    <text evidence="5">4'-phosphopantetheine is transferred from CoA to a specific serine of apo-ACP by acpS.</text>
</comment>
<dbReference type="NCBIfam" id="NF002148">
    <property type="entry name" value="PRK00982.1-2"/>
    <property type="match status" value="1"/>
</dbReference>
<reference evidence="7 8" key="1">
    <citation type="submission" date="2018-12" db="EMBL/GenBank/DDBJ databases">
        <authorList>
            <person name="Chong R.A."/>
        </authorList>
    </citation>
    <scope>NUCLEOTIDE SEQUENCE [LARGE SCALE GENOMIC DNA]</scope>
    <source>
        <strain evidence="7 8">Tca</strain>
    </source>
</reference>
<dbReference type="PANTHER" id="PTHR20863">
    <property type="entry name" value="ACYL CARRIER PROTEIN"/>
    <property type="match status" value="1"/>
</dbReference>
<dbReference type="EMBL" id="CP034852">
    <property type="protein sequence ID" value="QCI26806.1"/>
    <property type="molecule type" value="Genomic_DNA"/>
</dbReference>